<dbReference type="GO" id="GO:0005886">
    <property type="term" value="C:plasma membrane"/>
    <property type="evidence" value="ECO:0007669"/>
    <property type="project" value="UniProtKB-SubCell"/>
</dbReference>
<dbReference type="EMBL" id="VNHO01000004">
    <property type="protein sequence ID" value="TYP57843.1"/>
    <property type="molecule type" value="Genomic_DNA"/>
</dbReference>
<protein>
    <submittedName>
        <fullName evidence="8">Multiple sugar transport system permease protein</fullName>
    </submittedName>
</protein>
<evidence type="ECO:0000256" key="5">
    <source>
        <dbReference type="ARBA" id="ARBA00022989"/>
    </source>
</evidence>
<sequence length="128" mass="14425">MENEVKVQTKVETGLPRVGVKKLSPKILLYAVLILYAVITLGPFIWSVITSLKPTSEIDKFAVNISMLTLDNYKMILTQFPFGRWFFNSFLVALIVTTGNILFNSMAGYALARINFPGRNFLFMLVLA</sequence>
<dbReference type="PANTHER" id="PTHR43744:SF8">
    <property type="entry name" value="SN-GLYCEROL-3-PHOSPHATE TRANSPORT SYSTEM PERMEASE PROTEIN UGPE"/>
    <property type="match status" value="1"/>
</dbReference>
<dbReference type="Proteomes" id="UP000322294">
    <property type="component" value="Unassembled WGS sequence"/>
</dbReference>
<dbReference type="SUPFAM" id="SSF161098">
    <property type="entry name" value="MetI-like"/>
    <property type="match status" value="1"/>
</dbReference>
<keyword evidence="3" id="KW-1003">Cell membrane</keyword>
<keyword evidence="9" id="KW-1185">Reference proteome</keyword>
<dbReference type="PANTHER" id="PTHR43744">
    <property type="entry name" value="ABC TRANSPORTER PERMEASE PROTEIN MG189-RELATED-RELATED"/>
    <property type="match status" value="1"/>
</dbReference>
<evidence type="ECO:0000313" key="9">
    <source>
        <dbReference type="Proteomes" id="UP000322294"/>
    </source>
</evidence>
<accession>A0A5S5AXB9</accession>
<dbReference type="InterPro" id="IPR035906">
    <property type="entry name" value="MetI-like_sf"/>
</dbReference>
<feature type="transmembrane region" description="Helical" evidence="7">
    <location>
        <begin position="27"/>
        <end position="49"/>
    </location>
</feature>
<evidence type="ECO:0000256" key="1">
    <source>
        <dbReference type="ARBA" id="ARBA00004651"/>
    </source>
</evidence>
<reference evidence="8 9" key="1">
    <citation type="submission" date="2019-07" db="EMBL/GenBank/DDBJ databases">
        <title>Genomic Encyclopedia of Type Strains, Phase I: the one thousand microbial genomes (KMG-I) project.</title>
        <authorList>
            <person name="Kyrpides N."/>
        </authorList>
    </citation>
    <scope>NUCLEOTIDE SEQUENCE [LARGE SCALE GENOMIC DNA]</scope>
    <source>
        <strain evidence="8 9">DSM 16647</strain>
    </source>
</reference>
<dbReference type="Gene3D" id="1.10.3720.10">
    <property type="entry name" value="MetI-like"/>
    <property type="match status" value="1"/>
</dbReference>
<keyword evidence="2" id="KW-0813">Transport</keyword>
<keyword evidence="6 7" id="KW-0472">Membrane</keyword>
<evidence type="ECO:0000256" key="4">
    <source>
        <dbReference type="ARBA" id="ARBA00022692"/>
    </source>
</evidence>
<name>A0A5S5AXB9_9FIRM</name>
<keyword evidence="4 7" id="KW-0812">Transmembrane</keyword>
<organism evidence="8 9">
    <name type="scientific">Thermosediminibacter litoriperuensis</name>
    <dbReference type="NCBI Taxonomy" id="291989"/>
    <lineage>
        <taxon>Bacteria</taxon>
        <taxon>Bacillati</taxon>
        <taxon>Bacillota</taxon>
        <taxon>Clostridia</taxon>
        <taxon>Thermosediminibacterales</taxon>
        <taxon>Thermosediminibacteraceae</taxon>
        <taxon>Thermosediminibacter</taxon>
    </lineage>
</organism>
<evidence type="ECO:0000256" key="6">
    <source>
        <dbReference type="ARBA" id="ARBA00023136"/>
    </source>
</evidence>
<dbReference type="AlphaFoldDB" id="A0A5S5AXB9"/>
<gene>
    <name evidence="8" type="ORF">LZ11_00502</name>
</gene>
<evidence type="ECO:0000256" key="7">
    <source>
        <dbReference type="SAM" id="Phobius"/>
    </source>
</evidence>
<evidence type="ECO:0000256" key="2">
    <source>
        <dbReference type="ARBA" id="ARBA00022448"/>
    </source>
</evidence>
<comment type="caution">
    <text evidence="8">The sequence shown here is derived from an EMBL/GenBank/DDBJ whole genome shotgun (WGS) entry which is preliminary data.</text>
</comment>
<evidence type="ECO:0000256" key="3">
    <source>
        <dbReference type="ARBA" id="ARBA00022475"/>
    </source>
</evidence>
<proteinExistence type="predicted"/>
<keyword evidence="5 7" id="KW-1133">Transmembrane helix</keyword>
<comment type="subcellular location">
    <subcellularLocation>
        <location evidence="1">Cell membrane</location>
        <topology evidence="1">Multi-pass membrane protein</topology>
    </subcellularLocation>
</comment>
<feature type="transmembrane region" description="Helical" evidence="7">
    <location>
        <begin position="85"/>
        <end position="103"/>
    </location>
</feature>
<keyword evidence="8" id="KW-0762">Sugar transport</keyword>
<evidence type="ECO:0000313" key="8">
    <source>
        <dbReference type="EMBL" id="TYP57843.1"/>
    </source>
</evidence>